<reference evidence="5 6" key="1">
    <citation type="journal article" date="2016" name="Nat. Commun.">
        <title>Thousands of microbial genomes shed light on interconnected biogeochemical processes in an aquifer system.</title>
        <authorList>
            <person name="Anantharaman K."/>
            <person name="Brown C.T."/>
            <person name="Hug L.A."/>
            <person name="Sharon I."/>
            <person name="Castelle C.J."/>
            <person name="Probst A.J."/>
            <person name="Thomas B.C."/>
            <person name="Singh A."/>
            <person name="Wilkins M.J."/>
            <person name="Karaoz U."/>
            <person name="Brodie E.L."/>
            <person name="Williams K.H."/>
            <person name="Hubbard S.S."/>
            <person name="Banfield J.F."/>
        </authorList>
    </citation>
    <scope>NUCLEOTIDE SEQUENCE [LARGE SCALE GENOMIC DNA]</scope>
</reference>
<dbReference type="GO" id="GO:0005737">
    <property type="term" value="C:cytoplasm"/>
    <property type="evidence" value="ECO:0007669"/>
    <property type="project" value="UniProtKB-SubCell"/>
</dbReference>
<dbReference type="STRING" id="1798542.A3F54_05385"/>
<comment type="caution">
    <text evidence="5">The sequence shown here is derived from an EMBL/GenBank/DDBJ whole genome shotgun (WGS) entry which is preliminary data.</text>
</comment>
<sequence length="101" mass="10965">MKLKPLGDRVIIKHIKDAALDETTKSGIIIPGGEKEGKPEQGEVIAVGPGRVLDSGERSKMDVKVGEKVLFEKGYGANPKMKMDGEEYMVINISEIIGIIE</sequence>
<dbReference type="Proteomes" id="UP000176952">
    <property type="component" value="Unassembled WGS sequence"/>
</dbReference>
<comment type="subunit">
    <text evidence="3">Heptamer of 7 subunits arranged in a ring. Interacts with the chaperonin GroEL.</text>
</comment>
<dbReference type="NCBIfam" id="NF001531">
    <property type="entry name" value="PRK00364.2-2"/>
    <property type="match status" value="1"/>
</dbReference>
<dbReference type="PANTHER" id="PTHR10772:SF58">
    <property type="entry name" value="CO-CHAPERONIN GROES"/>
    <property type="match status" value="1"/>
</dbReference>
<comment type="similarity">
    <text evidence="1 3 4">Belongs to the GroES chaperonin family.</text>
</comment>
<dbReference type="AlphaFoldDB" id="A0A1G2AZS9"/>
<dbReference type="InterPro" id="IPR011032">
    <property type="entry name" value="GroES-like_sf"/>
</dbReference>
<comment type="function">
    <text evidence="3 4">Together with the chaperonin GroEL, plays an essential role in assisting protein folding. The GroEL-GroES system forms a nano-cage that allows encapsulation of the non-native substrate proteins and provides a physical environment optimized to promote and accelerate protein folding. GroES binds to the apical surface of the GroEL ring, thereby capping the opening of the GroEL channel.</text>
</comment>
<dbReference type="GO" id="GO:0051087">
    <property type="term" value="F:protein-folding chaperone binding"/>
    <property type="evidence" value="ECO:0007669"/>
    <property type="project" value="TreeGrafter"/>
</dbReference>
<dbReference type="PRINTS" id="PR00297">
    <property type="entry name" value="CHAPERONIN10"/>
</dbReference>
<dbReference type="GO" id="GO:0046872">
    <property type="term" value="F:metal ion binding"/>
    <property type="evidence" value="ECO:0007669"/>
    <property type="project" value="TreeGrafter"/>
</dbReference>
<dbReference type="GO" id="GO:0044183">
    <property type="term" value="F:protein folding chaperone"/>
    <property type="evidence" value="ECO:0007669"/>
    <property type="project" value="InterPro"/>
</dbReference>
<evidence type="ECO:0000313" key="6">
    <source>
        <dbReference type="Proteomes" id="UP000176952"/>
    </source>
</evidence>
<dbReference type="InterPro" id="IPR037124">
    <property type="entry name" value="Chaperonin_GroES_sf"/>
</dbReference>
<dbReference type="FunFam" id="2.30.33.40:FF:000001">
    <property type="entry name" value="10 kDa chaperonin"/>
    <property type="match status" value="1"/>
</dbReference>
<gene>
    <name evidence="3" type="primary">groES</name>
    <name evidence="3" type="synonym">groS</name>
    <name evidence="5" type="ORF">A3F54_05385</name>
</gene>
<dbReference type="CDD" id="cd00320">
    <property type="entry name" value="cpn10"/>
    <property type="match status" value="1"/>
</dbReference>
<evidence type="ECO:0000256" key="3">
    <source>
        <dbReference type="HAMAP-Rule" id="MF_00580"/>
    </source>
</evidence>
<dbReference type="InterPro" id="IPR020818">
    <property type="entry name" value="Chaperonin_GroES"/>
</dbReference>
<keyword evidence="3" id="KW-0963">Cytoplasm</keyword>
<dbReference type="EMBL" id="MHKD01000036">
    <property type="protein sequence ID" value="OGY82215.1"/>
    <property type="molecule type" value="Genomic_DNA"/>
</dbReference>
<evidence type="ECO:0000256" key="4">
    <source>
        <dbReference type="RuleBase" id="RU000535"/>
    </source>
</evidence>
<protein>
    <recommendedName>
        <fullName evidence="3">Co-chaperonin GroES</fullName>
    </recommendedName>
    <alternativeName>
        <fullName evidence="3">10 kDa chaperonin</fullName>
    </alternativeName>
    <alternativeName>
        <fullName evidence="3">Chaperonin-10</fullName>
        <shortName evidence="3">Cpn10</shortName>
    </alternativeName>
</protein>
<evidence type="ECO:0000256" key="1">
    <source>
        <dbReference type="ARBA" id="ARBA00006975"/>
    </source>
</evidence>
<dbReference type="Pfam" id="PF00166">
    <property type="entry name" value="Cpn10"/>
    <property type="match status" value="1"/>
</dbReference>
<accession>A0A1G2AZS9</accession>
<dbReference type="GO" id="GO:0005524">
    <property type="term" value="F:ATP binding"/>
    <property type="evidence" value="ECO:0007669"/>
    <property type="project" value="InterPro"/>
</dbReference>
<dbReference type="SMART" id="SM00883">
    <property type="entry name" value="Cpn10"/>
    <property type="match status" value="1"/>
</dbReference>
<name>A0A1G2AZS9_9BACT</name>
<evidence type="ECO:0000256" key="2">
    <source>
        <dbReference type="ARBA" id="ARBA00023186"/>
    </source>
</evidence>
<proteinExistence type="inferred from homology"/>
<dbReference type="PANTHER" id="PTHR10772">
    <property type="entry name" value="10 KDA HEAT SHOCK PROTEIN"/>
    <property type="match status" value="1"/>
</dbReference>
<keyword evidence="2 3" id="KW-0143">Chaperone</keyword>
<organism evidence="5 6">
    <name type="scientific">Candidatus Kerfeldbacteria bacterium RIFCSPHIGHO2_12_FULL_48_17</name>
    <dbReference type="NCBI Taxonomy" id="1798542"/>
    <lineage>
        <taxon>Bacteria</taxon>
        <taxon>Candidatus Kerfeldiibacteriota</taxon>
    </lineage>
</organism>
<dbReference type="GO" id="GO:0051082">
    <property type="term" value="F:unfolded protein binding"/>
    <property type="evidence" value="ECO:0007669"/>
    <property type="project" value="TreeGrafter"/>
</dbReference>
<evidence type="ECO:0000313" key="5">
    <source>
        <dbReference type="EMBL" id="OGY82215.1"/>
    </source>
</evidence>
<comment type="subcellular location">
    <subcellularLocation>
        <location evidence="3">Cytoplasm</location>
    </subcellularLocation>
</comment>
<dbReference type="SUPFAM" id="SSF50129">
    <property type="entry name" value="GroES-like"/>
    <property type="match status" value="1"/>
</dbReference>
<dbReference type="Gene3D" id="2.30.33.40">
    <property type="entry name" value="GroES chaperonin"/>
    <property type="match status" value="1"/>
</dbReference>
<dbReference type="HAMAP" id="MF_00580">
    <property type="entry name" value="CH10"/>
    <property type="match status" value="1"/>
</dbReference>